<dbReference type="CDD" id="cd06193">
    <property type="entry name" value="siderophore_interacting"/>
    <property type="match status" value="1"/>
</dbReference>
<dbReference type="OrthoDB" id="3291337at2"/>
<dbReference type="Pfam" id="PF08021">
    <property type="entry name" value="FAD_binding_9"/>
    <property type="match status" value="1"/>
</dbReference>
<dbReference type="RefSeq" id="WP_114622900.1">
    <property type="nucleotide sequence ID" value="NZ_QQNA01000045.1"/>
</dbReference>
<dbReference type="PANTHER" id="PTHR30157">
    <property type="entry name" value="FERRIC REDUCTASE, NADPH-DEPENDENT"/>
    <property type="match status" value="1"/>
</dbReference>
<dbReference type="AlphaFoldDB" id="A0A370BAD6"/>
<evidence type="ECO:0000313" key="2">
    <source>
        <dbReference type="EMBL" id="RDG38767.1"/>
    </source>
</evidence>
<dbReference type="Pfam" id="PF04954">
    <property type="entry name" value="SIP"/>
    <property type="match status" value="1"/>
</dbReference>
<organism evidence="2 3">
    <name type="scientific">Streptomyces corynorhini</name>
    <dbReference type="NCBI Taxonomy" id="2282652"/>
    <lineage>
        <taxon>Bacteria</taxon>
        <taxon>Bacillati</taxon>
        <taxon>Actinomycetota</taxon>
        <taxon>Actinomycetes</taxon>
        <taxon>Kitasatosporales</taxon>
        <taxon>Streptomycetaceae</taxon>
        <taxon>Streptomyces</taxon>
    </lineage>
</organism>
<dbReference type="SUPFAM" id="SSF63380">
    <property type="entry name" value="Riboflavin synthase domain-like"/>
    <property type="match status" value="1"/>
</dbReference>
<dbReference type="GO" id="GO:0016491">
    <property type="term" value="F:oxidoreductase activity"/>
    <property type="evidence" value="ECO:0007669"/>
    <property type="project" value="InterPro"/>
</dbReference>
<dbReference type="InterPro" id="IPR039374">
    <property type="entry name" value="SIP_fam"/>
</dbReference>
<dbReference type="InterPro" id="IPR017938">
    <property type="entry name" value="Riboflavin_synthase-like_b-brl"/>
</dbReference>
<reference evidence="2 3" key="1">
    <citation type="submission" date="2018-07" db="EMBL/GenBank/DDBJ databases">
        <title>Streptomyces species from bats.</title>
        <authorList>
            <person name="Dunlap C."/>
        </authorList>
    </citation>
    <scope>NUCLEOTIDE SEQUENCE [LARGE SCALE GENOMIC DNA]</scope>
    <source>
        <strain evidence="2 3">AC230</strain>
    </source>
</reference>
<sequence length="267" mass="29252">MLPKVRAPESRRMITLEVRRNTRLTPGFSTVTLGGPDLAHLEPMGFDQTVRLFFPRAGQDRLTMPTLSNEAWMAQVLLLPKSRRPWVRNYTVRRFRPELGEVDIEFALHETGPASAWARGAGPGDPAGIFDMGVSYLPPADAEWQLLAGDESAVPAILAILEHAPASLVADVFLEVASGEDVRTDITAPDGVEVRWLARDDPAARPGALALEAVRESSPRPGRSYTWVAGESALATGVRRHLVRDRGVPKADVAFYGYWRHGRSSPG</sequence>
<protein>
    <submittedName>
        <fullName evidence="2">Siderophore-interacting protein</fullName>
    </submittedName>
</protein>
<dbReference type="InterPro" id="IPR013113">
    <property type="entry name" value="SIP_FAD-bd"/>
</dbReference>
<evidence type="ECO:0000313" key="3">
    <source>
        <dbReference type="Proteomes" id="UP000253741"/>
    </source>
</evidence>
<dbReference type="PANTHER" id="PTHR30157:SF0">
    <property type="entry name" value="NADPH-DEPENDENT FERRIC-CHELATE REDUCTASE"/>
    <property type="match status" value="1"/>
</dbReference>
<dbReference type="Gene3D" id="3.40.50.80">
    <property type="entry name" value="Nucleotide-binding domain of ferredoxin-NADP reductase (FNR) module"/>
    <property type="match status" value="1"/>
</dbReference>
<name>A0A370BAD6_9ACTN</name>
<comment type="caution">
    <text evidence="2">The sequence shown here is derived from an EMBL/GenBank/DDBJ whole genome shotgun (WGS) entry which is preliminary data.</text>
</comment>
<dbReference type="Proteomes" id="UP000253741">
    <property type="component" value="Unassembled WGS sequence"/>
</dbReference>
<proteinExistence type="predicted"/>
<gene>
    <name evidence="2" type="ORF">DVH02_07410</name>
</gene>
<dbReference type="PROSITE" id="PS51384">
    <property type="entry name" value="FAD_FR"/>
    <property type="match status" value="1"/>
</dbReference>
<accession>A0A370BAD6</accession>
<dbReference type="Gene3D" id="2.40.30.10">
    <property type="entry name" value="Translation factors"/>
    <property type="match status" value="1"/>
</dbReference>
<evidence type="ECO:0000259" key="1">
    <source>
        <dbReference type="PROSITE" id="PS51384"/>
    </source>
</evidence>
<dbReference type="InterPro" id="IPR017927">
    <property type="entry name" value="FAD-bd_FR_type"/>
</dbReference>
<feature type="domain" description="FAD-binding FR-type" evidence="1">
    <location>
        <begin position="11"/>
        <end position="139"/>
    </location>
</feature>
<dbReference type="InterPro" id="IPR007037">
    <property type="entry name" value="SIP_rossman_dom"/>
</dbReference>
<dbReference type="InterPro" id="IPR039261">
    <property type="entry name" value="FNR_nucleotide-bd"/>
</dbReference>
<dbReference type="EMBL" id="QQNA01000045">
    <property type="protein sequence ID" value="RDG38767.1"/>
    <property type="molecule type" value="Genomic_DNA"/>
</dbReference>
<keyword evidence="3" id="KW-1185">Reference proteome</keyword>